<keyword evidence="6" id="KW-1185">Reference proteome</keyword>
<dbReference type="Gene3D" id="1.10.287.470">
    <property type="entry name" value="Helix hairpin bin"/>
    <property type="match status" value="1"/>
</dbReference>
<proteinExistence type="inferred from homology"/>
<dbReference type="Gene3D" id="2.40.50.100">
    <property type="match status" value="1"/>
</dbReference>
<dbReference type="InterPro" id="IPR058792">
    <property type="entry name" value="Beta-barrel_RND_2"/>
</dbReference>
<dbReference type="InterPro" id="IPR058625">
    <property type="entry name" value="MdtA-like_BSH"/>
</dbReference>
<dbReference type="InterPro" id="IPR006143">
    <property type="entry name" value="RND_pump_MFP"/>
</dbReference>
<dbReference type="AlphaFoldDB" id="A0A4R3XWM7"/>
<evidence type="ECO:0000259" key="4">
    <source>
        <dbReference type="Pfam" id="PF25989"/>
    </source>
</evidence>
<sequence>MIKNWKSYALAGGALLFLASLGWLITHRGPLAPITVVTASVEQGDLRASVSGIGTVEARLSYAIGPTQAGRLLKVMVDQGDLVQAGQVLAEIDPVDLEQRIRATESAAQRAQQSVLIATAQEKEAQSRYRLARANASRYKALVAKNFVSNEMAESRQNEAQIAEAAMEAARSGVVAARKDAEKAGAERAGLIKQRDNLKLVSTTDGLVVSRDAEPGTTVVAGQAVFHLVDPGSLWVRARVDQAQARGVAKAQSAQIVLRSSQNESLAGQVTRIEMQSDSVTEERVINVSFVHPPKRLYLGELAEVTIQQENAKDVLNVPSAAVKKQDSQTGVWQIAEGKSKFVPVQVGIQTLDGKTQLKNGLKKGDKVIVYSSAQLREGMKVREQQSSD</sequence>
<dbReference type="Gene3D" id="2.40.30.170">
    <property type="match status" value="1"/>
</dbReference>
<dbReference type="OrthoDB" id="9806939at2"/>
<dbReference type="Gene3D" id="2.40.420.20">
    <property type="match status" value="1"/>
</dbReference>
<dbReference type="RefSeq" id="WP_124945124.1">
    <property type="nucleotide sequence ID" value="NZ_BHVT01000008.1"/>
</dbReference>
<feature type="domain" description="CusB-like beta-barrel" evidence="3">
    <location>
        <begin position="234"/>
        <end position="310"/>
    </location>
</feature>
<evidence type="ECO:0000313" key="6">
    <source>
        <dbReference type="Proteomes" id="UP000295367"/>
    </source>
</evidence>
<evidence type="ECO:0000313" key="5">
    <source>
        <dbReference type="EMBL" id="TCV84145.1"/>
    </source>
</evidence>
<dbReference type="Pfam" id="PF25917">
    <property type="entry name" value="BSH_RND"/>
    <property type="match status" value="1"/>
</dbReference>
<dbReference type="PANTHER" id="PTHR30469">
    <property type="entry name" value="MULTIDRUG RESISTANCE PROTEIN MDTA"/>
    <property type="match status" value="1"/>
</dbReference>
<comment type="caution">
    <text evidence="5">The sequence shown here is derived from an EMBL/GenBank/DDBJ whole genome shotgun (WGS) entry which is preliminary data.</text>
</comment>
<reference evidence="5 6" key="1">
    <citation type="submission" date="2019-03" db="EMBL/GenBank/DDBJ databases">
        <title>Genomic Encyclopedia of Type Strains, Phase IV (KMG-IV): sequencing the most valuable type-strain genomes for metagenomic binning, comparative biology and taxonomic classification.</title>
        <authorList>
            <person name="Goeker M."/>
        </authorList>
    </citation>
    <scope>NUCLEOTIDE SEQUENCE [LARGE SCALE GENOMIC DNA]</scope>
    <source>
        <strain evidence="5 6">DSM 100309</strain>
    </source>
</reference>
<dbReference type="GO" id="GO:0015562">
    <property type="term" value="F:efflux transmembrane transporter activity"/>
    <property type="evidence" value="ECO:0007669"/>
    <property type="project" value="TreeGrafter"/>
</dbReference>
<evidence type="ECO:0000259" key="2">
    <source>
        <dbReference type="Pfam" id="PF25917"/>
    </source>
</evidence>
<accession>A0A4R3XWM7</accession>
<dbReference type="EMBL" id="SMCO01000013">
    <property type="protein sequence ID" value="TCV84145.1"/>
    <property type="molecule type" value="Genomic_DNA"/>
</dbReference>
<dbReference type="SUPFAM" id="SSF111369">
    <property type="entry name" value="HlyD-like secretion proteins"/>
    <property type="match status" value="1"/>
</dbReference>
<feature type="domain" description="Multidrug resistance protein MdtA-like barrel-sandwich hybrid" evidence="2">
    <location>
        <begin position="64"/>
        <end position="229"/>
    </location>
</feature>
<dbReference type="NCBIfam" id="TIGR01730">
    <property type="entry name" value="RND_mfp"/>
    <property type="match status" value="1"/>
</dbReference>
<protein>
    <submittedName>
        <fullName evidence="5">HlyD family secretion protein</fullName>
    </submittedName>
</protein>
<dbReference type="Proteomes" id="UP000295367">
    <property type="component" value="Unassembled WGS sequence"/>
</dbReference>
<dbReference type="Pfam" id="PF25954">
    <property type="entry name" value="Beta-barrel_RND_2"/>
    <property type="match status" value="1"/>
</dbReference>
<dbReference type="InterPro" id="IPR058637">
    <property type="entry name" value="YknX-like_C"/>
</dbReference>
<gene>
    <name evidence="5" type="ORF">EDC63_11381</name>
</gene>
<comment type="similarity">
    <text evidence="1">Belongs to the membrane fusion protein (MFP) (TC 8.A.1) family.</text>
</comment>
<name>A0A4R3XWM7_9PROT</name>
<organism evidence="5 6">
    <name type="scientific">Sulfurirhabdus autotrophica</name>
    <dbReference type="NCBI Taxonomy" id="1706046"/>
    <lineage>
        <taxon>Bacteria</taxon>
        <taxon>Pseudomonadati</taxon>
        <taxon>Pseudomonadota</taxon>
        <taxon>Betaproteobacteria</taxon>
        <taxon>Nitrosomonadales</taxon>
        <taxon>Sulfuricellaceae</taxon>
        <taxon>Sulfurirhabdus</taxon>
    </lineage>
</organism>
<feature type="domain" description="YknX-like C-terminal permuted SH3-like" evidence="4">
    <location>
        <begin position="315"/>
        <end position="383"/>
    </location>
</feature>
<evidence type="ECO:0000256" key="1">
    <source>
        <dbReference type="ARBA" id="ARBA00009477"/>
    </source>
</evidence>
<dbReference type="Pfam" id="PF25989">
    <property type="entry name" value="YknX_C"/>
    <property type="match status" value="1"/>
</dbReference>
<dbReference type="PANTHER" id="PTHR30469:SF33">
    <property type="entry name" value="SLR1207 PROTEIN"/>
    <property type="match status" value="1"/>
</dbReference>
<evidence type="ECO:0000259" key="3">
    <source>
        <dbReference type="Pfam" id="PF25954"/>
    </source>
</evidence>
<dbReference type="GO" id="GO:1990281">
    <property type="term" value="C:efflux pump complex"/>
    <property type="evidence" value="ECO:0007669"/>
    <property type="project" value="TreeGrafter"/>
</dbReference>